<keyword evidence="4" id="KW-0812">Transmembrane</keyword>
<gene>
    <name evidence="6" type="primary">ARHGEF10</name>
</gene>
<dbReference type="GO" id="GO:0051496">
    <property type="term" value="P:positive regulation of stress fiber assembly"/>
    <property type="evidence" value="ECO:0007669"/>
    <property type="project" value="UniProtKB-ARBA"/>
</dbReference>
<dbReference type="GO" id="GO:0005737">
    <property type="term" value="C:cytoplasm"/>
    <property type="evidence" value="ECO:0007669"/>
    <property type="project" value="UniProtKB-ARBA"/>
</dbReference>
<evidence type="ECO:0000256" key="4">
    <source>
        <dbReference type="SAM" id="Phobius"/>
    </source>
</evidence>
<evidence type="ECO:0000313" key="7">
    <source>
        <dbReference type="Proteomes" id="UP000265100"/>
    </source>
</evidence>
<accession>A0AAX7V850</accession>
<feature type="region of interest" description="Disordered" evidence="3">
    <location>
        <begin position="1218"/>
        <end position="1249"/>
    </location>
</feature>
<feature type="domain" description="DH" evidence="5">
    <location>
        <begin position="484"/>
        <end position="671"/>
    </location>
</feature>
<sequence length="1351" mass="148285">MDMEDFPPPPPEMLAGDISFADEDEGEPFDFDDIPEAACPPPALPVSRDQNKDSTVNSQRSDLFPTADPPVPSSAAPSSADGTVATAGGAASEAEGTSAAEGTDDRENDLPPPPLPPLDDDTETRPAATAVSEGQKVSVSDARAPHVAPGSSSQGKVNPYSVIDITSFQQQQLDQQHRPASPTPSPTEPKEREADGQDPPGSPAGIASGYSVPVPCGYATPSGVPLITPAYTTPVIIRHLSVDEDVMLVGTGNASADSVFSEEYPPIREEDALAKWAADPANTAWMENPHEVIYDDVPRENSDSNTDPDEMIYDDVELGEEGGCNSSLDNGWSSSEFESYDEASDGEGRPENGLPHAFMRGKPPQRKTHLSQDLTRLKEHYEKKMKDLMANTVGTVELQQLKQKHEQKMQKLVKAAKEGTKDGLEKTKAAVKKGRSFIKTKSFCQEKSACFEDEESGLFIEVDCFNVEPVLCPAPEALSQQQLVRRCILGSILESEKNYLDSLKRILEQYEKPLSQIEPRLLSDRKLKMTFYRVREILQCHFLFQIALASRVAEWDSLEMIGDVFVASFSKSMVLDAYREYVNNFSTAMAVVRKTCASKPAFLEFLKHRQETSSDRMTLYGLMMKPIQRFPQFILLLQDMLKNTPVGHPDRLPLQMALTELETLAEKLNEKKREADQRCEIRHIAKAMNERYLNKLLSNGSRYLIRSDDMVETVYNERGEIIKTKERRLFLLNDVLMCATPNIRGSGSVTLDQKFLLKWSVPLSFVEVLEFGSSEDMADTGRFPPPHSGEKVVISAKPSTTQFHNKLYMGPGQLYQDLQNLIHDLSLVNQISTMIGSLKGNYQNVNPTVAQDWVSGLQRLILKKEEEIRAADRCRIQLQLPGKQDKAGKPTYFSAVFNTLSPAIKQSWISNLQMAKLALGTVHLLSLTFFYSFCLFILVQVASCTNQMGQIAIVAMQNSSPKVTECFNVESRILCMAYVPAEQREENGENVPDDNQVSSAKASDAPSVCLGMEEGRCRCLQSELTKTCPRIASWNMIIHIMLSFLASLYGSWNSDKPKLLKLGVLPVKAMLAVEEHLWASSGGNSCHLLLLQRQLEAHQDEGMVVSHMVVAGVGIWIAFSSGSTLRLFHTETLEHLQDINIATPVHSILPGNQRVSVSSLLVCHGLLLVGTNLGVTVALSVPRLQGIPKVTGRGMVSLHAHSGPVKFLTAAAAVCNQPSGPLQPAESKDVESTQPPSDSAPTPSQGRGVWLGEAGCTAMALQDSLSSSSCGSLAPSQGSLEHGPEDGALYDVLHDPAHHQRGRRSSKVDVSSLLVVSGGLGHRRVNKKTKQSRHEDTTSTIMIWQIPLLNM</sequence>
<keyword evidence="4" id="KW-0472">Membrane</keyword>
<feature type="compositionally biased region" description="Acidic residues" evidence="3">
    <location>
        <begin position="20"/>
        <end position="35"/>
    </location>
</feature>
<dbReference type="Pfam" id="PF00621">
    <property type="entry name" value="RhoGEF"/>
    <property type="match status" value="1"/>
</dbReference>
<dbReference type="SUPFAM" id="SSF48065">
    <property type="entry name" value="DBL homology domain (DH-domain)"/>
    <property type="match status" value="1"/>
</dbReference>
<dbReference type="GeneTree" id="ENSGT00940000153798"/>
<dbReference type="PROSITE" id="PS50010">
    <property type="entry name" value="DH_2"/>
    <property type="match status" value="1"/>
</dbReference>
<dbReference type="Gene3D" id="1.20.900.10">
    <property type="entry name" value="Dbl homology (DH) domain"/>
    <property type="match status" value="1"/>
</dbReference>
<reference evidence="6" key="1">
    <citation type="submission" date="2018-05" db="EMBL/GenBank/DDBJ databases">
        <authorList>
            <person name="Datahose"/>
        </authorList>
    </citation>
    <scope>NUCLEOTIDE SEQUENCE</scope>
</reference>
<dbReference type="GO" id="GO:0030036">
    <property type="term" value="P:actin cytoskeleton organization"/>
    <property type="evidence" value="ECO:0007669"/>
    <property type="project" value="TreeGrafter"/>
</dbReference>
<evidence type="ECO:0000256" key="2">
    <source>
        <dbReference type="SAM" id="Coils"/>
    </source>
</evidence>
<dbReference type="Ensembl" id="ENSACLT00000076149.1">
    <property type="protein sequence ID" value="ENSACLP00000077744.1"/>
    <property type="gene ID" value="ENSACLG00000018226.2"/>
</dbReference>
<dbReference type="FunFam" id="1.20.900.10:FF:000003">
    <property type="entry name" value="Rho guanine nucleotide exchange factor 10 like"/>
    <property type="match status" value="1"/>
</dbReference>
<feature type="transmembrane region" description="Helical" evidence="4">
    <location>
        <begin position="1031"/>
        <end position="1052"/>
    </location>
</feature>
<evidence type="ECO:0000259" key="5">
    <source>
        <dbReference type="PROSITE" id="PS50010"/>
    </source>
</evidence>
<keyword evidence="2" id="KW-0175">Coiled coil</keyword>
<dbReference type="InterPro" id="IPR039919">
    <property type="entry name" value="ARHGEF10/ARHGEF17"/>
</dbReference>
<evidence type="ECO:0000313" key="6">
    <source>
        <dbReference type="Ensembl" id="ENSACLP00000077744.1"/>
    </source>
</evidence>
<protein>
    <recommendedName>
        <fullName evidence="5">DH domain-containing protein</fullName>
    </recommendedName>
</protein>
<dbReference type="SUPFAM" id="SSF50729">
    <property type="entry name" value="PH domain-like"/>
    <property type="match status" value="1"/>
</dbReference>
<dbReference type="Proteomes" id="UP000265100">
    <property type="component" value="Chromosome 19"/>
</dbReference>
<dbReference type="SMART" id="SM00325">
    <property type="entry name" value="RhoGEF"/>
    <property type="match status" value="1"/>
</dbReference>
<dbReference type="GO" id="GO:0090307">
    <property type="term" value="P:mitotic spindle assembly"/>
    <property type="evidence" value="ECO:0007669"/>
    <property type="project" value="TreeGrafter"/>
</dbReference>
<feature type="compositionally biased region" description="Low complexity" evidence="3">
    <location>
        <begin position="1267"/>
        <end position="1279"/>
    </location>
</feature>
<proteinExistence type="predicted"/>
<dbReference type="InterPro" id="IPR000219">
    <property type="entry name" value="DH_dom"/>
</dbReference>
<keyword evidence="7" id="KW-1185">Reference proteome</keyword>
<feature type="coiled-coil region" evidence="2">
    <location>
        <begin position="371"/>
        <end position="422"/>
    </location>
</feature>
<keyword evidence="1" id="KW-0344">Guanine-nucleotide releasing factor</keyword>
<reference evidence="6" key="2">
    <citation type="submission" date="2025-08" db="UniProtKB">
        <authorList>
            <consortium name="Ensembl"/>
        </authorList>
    </citation>
    <scope>IDENTIFICATION</scope>
</reference>
<dbReference type="PANTHER" id="PTHR12877:SF14">
    <property type="entry name" value="RHO GUANINE NUCLEOTIDE EXCHANGE FACTOR 10"/>
    <property type="match status" value="1"/>
</dbReference>
<dbReference type="CDD" id="cd00160">
    <property type="entry name" value="RhoGEF"/>
    <property type="match status" value="1"/>
</dbReference>
<dbReference type="GO" id="GO:0005085">
    <property type="term" value="F:guanyl-nucleotide exchange factor activity"/>
    <property type="evidence" value="ECO:0007669"/>
    <property type="project" value="UniProtKB-KW"/>
</dbReference>
<dbReference type="InterPro" id="IPR035899">
    <property type="entry name" value="DBL_dom_sf"/>
</dbReference>
<dbReference type="PANTHER" id="PTHR12877">
    <property type="entry name" value="RHO GUANINE NUCLEOTIDE EXCHANGE FACTOR"/>
    <property type="match status" value="1"/>
</dbReference>
<dbReference type="Gene3D" id="2.30.29.30">
    <property type="entry name" value="Pleckstrin-homology domain (PH domain)/Phosphotyrosine-binding domain (PTB)"/>
    <property type="match status" value="1"/>
</dbReference>
<feature type="compositionally biased region" description="Polar residues" evidence="3">
    <location>
        <begin position="164"/>
        <end position="174"/>
    </location>
</feature>
<feature type="compositionally biased region" description="Pro residues" evidence="3">
    <location>
        <begin position="1"/>
        <end position="12"/>
    </location>
</feature>
<dbReference type="Pfam" id="PF19056">
    <property type="entry name" value="WD40_2"/>
    <property type="match status" value="2"/>
</dbReference>
<keyword evidence="4" id="KW-1133">Transmembrane helix</keyword>
<reference evidence="6" key="3">
    <citation type="submission" date="2025-09" db="UniProtKB">
        <authorList>
            <consortium name="Ensembl"/>
        </authorList>
    </citation>
    <scope>IDENTIFICATION</scope>
</reference>
<dbReference type="GO" id="GO:0005813">
    <property type="term" value="C:centrosome"/>
    <property type="evidence" value="ECO:0007669"/>
    <property type="project" value="TreeGrafter"/>
</dbReference>
<feature type="compositionally biased region" description="Polar residues" evidence="3">
    <location>
        <begin position="1232"/>
        <end position="1245"/>
    </location>
</feature>
<feature type="region of interest" description="Disordered" evidence="3">
    <location>
        <begin position="1"/>
        <end position="208"/>
    </location>
</feature>
<dbReference type="Pfam" id="PF19057">
    <property type="entry name" value="PH_19"/>
    <property type="match status" value="1"/>
</dbReference>
<organism evidence="6 7">
    <name type="scientific">Astatotilapia calliptera</name>
    <name type="common">Eastern happy</name>
    <name type="synonym">Chromis callipterus</name>
    <dbReference type="NCBI Taxonomy" id="8154"/>
    <lineage>
        <taxon>Eukaryota</taxon>
        <taxon>Metazoa</taxon>
        <taxon>Chordata</taxon>
        <taxon>Craniata</taxon>
        <taxon>Vertebrata</taxon>
        <taxon>Euteleostomi</taxon>
        <taxon>Actinopterygii</taxon>
        <taxon>Neopterygii</taxon>
        <taxon>Teleostei</taxon>
        <taxon>Neoteleostei</taxon>
        <taxon>Acanthomorphata</taxon>
        <taxon>Ovalentaria</taxon>
        <taxon>Cichlomorphae</taxon>
        <taxon>Cichliformes</taxon>
        <taxon>Cichlidae</taxon>
        <taxon>African cichlids</taxon>
        <taxon>Pseudocrenilabrinae</taxon>
        <taxon>Haplochromini</taxon>
        <taxon>Astatotilapia</taxon>
    </lineage>
</organism>
<evidence type="ECO:0000256" key="3">
    <source>
        <dbReference type="SAM" id="MobiDB-lite"/>
    </source>
</evidence>
<dbReference type="InterPro" id="IPR011993">
    <property type="entry name" value="PH-like_dom_sf"/>
</dbReference>
<feature type="compositionally biased region" description="Polar residues" evidence="3">
    <location>
        <begin position="324"/>
        <end position="337"/>
    </location>
</feature>
<feature type="transmembrane region" description="Helical" evidence="4">
    <location>
        <begin position="917"/>
        <end position="939"/>
    </location>
</feature>
<name>A0AAX7V850_ASTCA</name>
<feature type="region of interest" description="Disordered" evidence="3">
    <location>
        <begin position="322"/>
        <end position="370"/>
    </location>
</feature>
<dbReference type="GO" id="GO:0051056">
    <property type="term" value="P:regulation of small GTPase mediated signal transduction"/>
    <property type="evidence" value="ECO:0007669"/>
    <property type="project" value="UniProtKB-ARBA"/>
</dbReference>
<feature type="region of interest" description="Disordered" evidence="3">
    <location>
        <begin position="1267"/>
        <end position="1290"/>
    </location>
</feature>
<evidence type="ECO:0000256" key="1">
    <source>
        <dbReference type="ARBA" id="ARBA00022658"/>
    </source>
</evidence>
<feature type="compositionally biased region" description="Low complexity" evidence="3">
    <location>
        <begin position="73"/>
        <end position="101"/>
    </location>
</feature>